<dbReference type="AlphaFoldDB" id="A0A834F184"/>
<dbReference type="EMBL" id="WKFB01000494">
    <property type="protein sequence ID" value="KAF6721325.1"/>
    <property type="molecule type" value="Genomic_DNA"/>
</dbReference>
<sequence length="115" mass="13157">MSFDRRKVLIRRIFYFLPKNPPSLPYSFCFFPSSFCCDAVGTTEEGCEAGSGCLLHLDRCSDKCETITFNGRCFSSPLSLWDYRISDESAREITRIHPAVRNKIKAPRIKHLSSI</sequence>
<gene>
    <name evidence="1" type="ORF">FQA47_010417</name>
</gene>
<evidence type="ECO:0000313" key="2">
    <source>
        <dbReference type="Proteomes" id="UP000646548"/>
    </source>
</evidence>
<dbReference type="Proteomes" id="UP000646548">
    <property type="component" value="Unassembled WGS sequence"/>
</dbReference>
<protein>
    <submittedName>
        <fullName evidence="1">Uncharacterized protein</fullName>
    </submittedName>
</protein>
<comment type="caution">
    <text evidence="1">The sequence shown here is derived from an EMBL/GenBank/DDBJ whole genome shotgun (WGS) entry which is preliminary data.</text>
</comment>
<name>A0A834F184_ORYME</name>
<evidence type="ECO:0000313" key="1">
    <source>
        <dbReference type="EMBL" id="KAF6721325.1"/>
    </source>
</evidence>
<reference evidence="1" key="1">
    <citation type="journal article" name="BMC Genomics">
        <title>Long-read sequencing and de novo genome assembly of marine medaka (Oryzias melastigma).</title>
        <authorList>
            <person name="Liang P."/>
            <person name="Saqib H.S.A."/>
            <person name="Ni X."/>
            <person name="Shen Y."/>
        </authorList>
    </citation>
    <scope>NUCLEOTIDE SEQUENCE</scope>
    <source>
        <strain evidence="1">Bigg-433</strain>
    </source>
</reference>
<accession>A0A834F184</accession>
<organism evidence="1 2">
    <name type="scientific">Oryzias melastigma</name>
    <name type="common">Marine medaka</name>
    <dbReference type="NCBI Taxonomy" id="30732"/>
    <lineage>
        <taxon>Eukaryota</taxon>
        <taxon>Metazoa</taxon>
        <taxon>Chordata</taxon>
        <taxon>Craniata</taxon>
        <taxon>Vertebrata</taxon>
        <taxon>Euteleostomi</taxon>
        <taxon>Actinopterygii</taxon>
        <taxon>Neopterygii</taxon>
        <taxon>Teleostei</taxon>
        <taxon>Neoteleostei</taxon>
        <taxon>Acanthomorphata</taxon>
        <taxon>Ovalentaria</taxon>
        <taxon>Atherinomorphae</taxon>
        <taxon>Beloniformes</taxon>
        <taxon>Adrianichthyidae</taxon>
        <taxon>Oryziinae</taxon>
        <taxon>Oryzias</taxon>
    </lineage>
</organism>
<proteinExistence type="predicted"/>